<accession>A0A645J4Y8</accession>
<sequence>MEVDVTVATKNQAQRICSNWKKNVNSIVAEIFNVLVKEE</sequence>
<dbReference type="AlphaFoldDB" id="A0A645J4Y8"/>
<name>A0A645J4Y8_9ZZZZ</name>
<dbReference type="Pfam" id="PF14277">
    <property type="entry name" value="DUF4364"/>
    <property type="match status" value="1"/>
</dbReference>
<comment type="caution">
    <text evidence="1">The sequence shown here is derived from an EMBL/GenBank/DDBJ whole genome shotgun (WGS) entry which is preliminary data.</text>
</comment>
<proteinExistence type="predicted"/>
<reference evidence="1" key="1">
    <citation type="submission" date="2019-08" db="EMBL/GenBank/DDBJ databases">
        <authorList>
            <person name="Kucharzyk K."/>
            <person name="Murdoch R.W."/>
            <person name="Higgins S."/>
            <person name="Loffler F."/>
        </authorList>
    </citation>
    <scope>NUCLEOTIDE SEQUENCE</scope>
</reference>
<evidence type="ECO:0000313" key="1">
    <source>
        <dbReference type="EMBL" id="MPN54543.1"/>
    </source>
</evidence>
<gene>
    <name evidence="1" type="ORF">SDC9_202213</name>
</gene>
<dbReference type="EMBL" id="VSSQ01122870">
    <property type="protein sequence ID" value="MPN54543.1"/>
    <property type="molecule type" value="Genomic_DNA"/>
</dbReference>
<organism evidence="1">
    <name type="scientific">bioreactor metagenome</name>
    <dbReference type="NCBI Taxonomy" id="1076179"/>
    <lineage>
        <taxon>unclassified sequences</taxon>
        <taxon>metagenomes</taxon>
        <taxon>ecological metagenomes</taxon>
    </lineage>
</organism>
<dbReference type="InterPro" id="IPR025374">
    <property type="entry name" value="DUF4364"/>
</dbReference>
<protein>
    <submittedName>
        <fullName evidence="1">Uncharacterized protein</fullName>
    </submittedName>
</protein>